<reference evidence="2" key="1">
    <citation type="journal article" date="2019" name="Int. J. Syst. Evol. Microbiol.">
        <title>The Global Catalogue of Microorganisms (GCM) 10K type strain sequencing project: providing services to taxonomists for standard genome sequencing and annotation.</title>
        <authorList>
            <consortium name="The Broad Institute Genomics Platform"/>
            <consortium name="The Broad Institute Genome Sequencing Center for Infectious Disease"/>
            <person name="Wu L."/>
            <person name="Ma J."/>
        </authorList>
    </citation>
    <scope>NUCLEOTIDE SEQUENCE [LARGE SCALE GENOMIC DNA]</scope>
    <source>
        <strain evidence="2">JCM 18459</strain>
    </source>
</reference>
<gene>
    <name evidence="1" type="ORF">GCM10023340_38680</name>
</gene>
<protein>
    <recommendedName>
        <fullName evidence="3">PD-(D/E)XK endonuclease-like domain-containing protein</fullName>
    </recommendedName>
</protein>
<dbReference type="EMBL" id="BAABKG010000005">
    <property type="protein sequence ID" value="GAA5154692.1"/>
    <property type="molecule type" value="Genomic_DNA"/>
</dbReference>
<comment type="caution">
    <text evidence="1">The sequence shown here is derived from an EMBL/GenBank/DDBJ whole genome shotgun (WGS) entry which is preliminary data.</text>
</comment>
<evidence type="ECO:0000313" key="2">
    <source>
        <dbReference type="Proteomes" id="UP001500221"/>
    </source>
</evidence>
<keyword evidence="2" id="KW-1185">Reference proteome</keyword>
<proteinExistence type="predicted"/>
<accession>A0ABP9Q0F4</accession>
<evidence type="ECO:0000313" key="1">
    <source>
        <dbReference type="EMBL" id="GAA5154692.1"/>
    </source>
</evidence>
<evidence type="ECO:0008006" key="3">
    <source>
        <dbReference type="Google" id="ProtNLM"/>
    </source>
</evidence>
<name>A0ABP9Q0F4_9ACTN</name>
<sequence length="288" mass="30830">MGALPAYPPAVQQSVAEFMSAAPSSVRALSGSSAWASTYSTTLRRVIHEHAARAPRTLQSYLGPSELGAVCDRQVAGKMAALPATNHVSDPWPSIVGTACHAWAAEAFEADNARSGVLRWVAEQKVTPHPNHPGTADLYDAVEHAVVDHKFLGESSLAKVRSAAGPPRHYVVQLLLYGLGYRNLGLPVRRVALAAYPRTAASLDGLYVWERAFADEHGNVLPDVVELLTEVFAQTEQRRAWADEIVAGRQGLLDVSADPSADECYFCPFYRPQAARDGGTGCPGSVSA</sequence>
<organism evidence="1 2">
    <name type="scientific">Nocardioides marinquilinus</name>
    <dbReference type="NCBI Taxonomy" id="1210400"/>
    <lineage>
        <taxon>Bacteria</taxon>
        <taxon>Bacillati</taxon>
        <taxon>Actinomycetota</taxon>
        <taxon>Actinomycetes</taxon>
        <taxon>Propionibacteriales</taxon>
        <taxon>Nocardioidaceae</taxon>
        <taxon>Nocardioides</taxon>
    </lineage>
</organism>
<dbReference type="Proteomes" id="UP001500221">
    <property type="component" value="Unassembled WGS sequence"/>
</dbReference>